<sequence>MQASTILDRILQKVKTSLCSSLLEISQLTLISPENSAYLTHTNCRYPKWCLHTIHGFMSSGFSVYQNRLEHWVTKAVQQAEQAGQLIHARVFRFDMSTVLLGSSELLAASQRLRQYLMNTYPPIQPEAGGSDDSYSSNSPSDARGRHIVFMAHGLGCWVVKGALARADSRSFAFNPMFCLFIDSLGAEESFSHYITSIIKRFLIPMPSQSGTTDSLELSITDIDGNFQRYKVYCQQKRHPGRKQNGYQFPDQAVRQNDITGWLRDDPVVMPGRRAWWTSWFRGHQNTAAYTTGEISLFDSLKEMTLLASPLEPHLKESSDDESALSDSETTSLTANHQTSGSSSTETSNWKSRYPMAGDDYVVPGARSVFSTSTVDIVRTQLGRPKGYDLAYSCFQRSDFRTAQILFSRCYEDMIAANAPSQTKIRLRIRIMSVKIYRGKYSQAKKDLREIKALIKQATSTEKTTDQKMKRTLQDYHRWKATYFLHSGQWNRAAKKLSKLLNSNSDEQGPDFRASLARDLALSYAHLGRHDWAREKMEMAFTELDTSSVPRARGTPQGSTAEVSKPNEEMPQEGVKEEGKSNLKEEVFHIASAQISFQEGDFVKGLDTCSHALEAMERILGKRHIKSLTAAYVKAWCLAGSGRYSDAEALCSKTIKVTGEQQGRKHPLCIEATELLVYIFRYQNRFAEAIGTGKALCALAHKQLPQNHPQTLRSEYQLAAAHMDNGNFATAEQLLLQVIERAESFYSSLGFIHPDILRYKSRLALAHLSVGKVEQARTLILKTTSQQIKFYSATSSASSSSTQSDDGKLAKPEQESGKTLESVLSDIRRLEDSKDTVLLHPFLITTLCVLLKTEAQLQRSDSLESRKALSEELRGILENKWDQLSITQRVPTVALKYNLALALRETSHIGDNASESIRLLQEVLAEEGKTLGFEHLDTLCTERDLIIATFRRDVLALDKEEYFTLSLEEVYDRSAQVLISMESQFGEYHPQTLESKMWCLSVKTIIANSVSMNDRNDTIAQDEQATIDNEITDSDNIAVDYVQEILQEADEIVRRARSPLVREERVLKSFELEKNIGRLLLDFGLYTEAKELLSEIRSTIQGAIDKEVDKVLLCALEELRGSLLEVMDEIELL</sequence>
<organism evidence="2 3">
    <name type="scientific">Seiridium unicorne</name>
    <dbReference type="NCBI Taxonomy" id="138068"/>
    <lineage>
        <taxon>Eukaryota</taxon>
        <taxon>Fungi</taxon>
        <taxon>Dikarya</taxon>
        <taxon>Ascomycota</taxon>
        <taxon>Pezizomycotina</taxon>
        <taxon>Sordariomycetes</taxon>
        <taxon>Xylariomycetidae</taxon>
        <taxon>Amphisphaeriales</taxon>
        <taxon>Sporocadaceae</taxon>
        <taxon>Seiridium</taxon>
    </lineage>
</organism>
<dbReference type="PANTHER" id="PTHR46082:SF6">
    <property type="entry name" value="AAA+ ATPASE DOMAIN-CONTAINING PROTEIN-RELATED"/>
    <property type="match status" value="1"/>
</dbReference>
<dbReference type="SUPFAM" id="SSF48452">
    <property type="entry name" value="TPR-like"/>
    <property type="match status" value="2"/>
</dbReference>
<dbReference type="Gene3D" id="1.25.40.10">
    <property type="entry name" value="Tetratricopeptide repeat domain"/>
    <property type="match status" value="2"/>
</dbReference>
<reference evidence="2 3" key="1">
    <citation type="journal article" date="2024" name="J. Plant Pathol.">
        <title>Sequence and assembly of the genome of Seiridium unicorne, isolate CBS 538.82, causal agent of cypress canker disease.</title>
        <authorList>
            <person name="Scali E."/>
            <person name="Rocca G.D."/>
            <person name="Danti R."/>
            <person name="Garbelotto M."/>
            <person name="Barberini S."/>
            <person name="Baroncelli R."/>
            <person name="Emiliani G."/>
        </authorList>
    </citation>
    <scope>NUCLEOTIDE SEQUENCE [LARGE SCALE GENOMIC DNA]</scope>
    <source>
        <strain evidence="2 3">BM-138-508</strain>
    </source>
</reference>
<gene>
    <name evidence="2" type="ORF">SUNI508_13402</name>
</gene>
<feature type="compositionally biased region" description="Polar residues" evidence="1">
    <location>
        <begin position="336"/>
        <end position="351"/>
    </location>
</feature>
<comment type="caution">
    <text evidence="2">The sequence shown here is derived from an EMBL/GenBank/DDBJ whole genome shotgun (WGS) entry which is preliminary data.</text>
</comment>
<keyword evidence="3" id="KW-1185">Reference proteome</keyword>
<evidence type="ECO:0000313" key="3">
    <source>
        <dbReference type="Proteomes" id="UP001408356"/>
    </source>
</evidence>
<feature type="compositionally biased region" description="Basic and acidic residues" evidence="1">
    <location>
        <begin position="805"/>
        <end position="817"/>
    </location>
</feature>
<evidence type="ECO:0000313" key="2">
    <source>
        <dbReference type="EMBL" id="KAK9424880.1"/>
    </source>
</evidence>
<feature type="compositionally biased region" description="Low complexity" evidence="1">
    <location>
        <begin position="325"/>
        <end position="335"/>
    </location>
</feature>
<protein>
    <submittedName>
        <fullName evidence="2">MalT-like TPR region domain-containing protein</fullName>
    </submittedName>
</protein>
<dbReference type="InterPro" id="IPR011990">
    <property type="entry name" value="TPR-like_helical_dom_sf"/>
</dbReference>
<evidence type="ECO:0000256" key="1">
    <source>
        <dbReference type="SAM" id="MobiDB-lite"/>
    </source>
</evidence>
<accession>A0ABR2VD79</accession>
<feature type="region of interest" description="Disordered" evidence="1">
    <location>
        <begin position="544"/>
        <end position="574"/>
    </location>
</feature>
<feature type="region of interest" description="Disordered" evidence="1">
    <location>
        <begin position="313"/>
        <end position="351"/>
    </location>
</feature>
<dbReference type="EMBL" id="JARVKF010000029">
    <property type="protein sequence ID" value="KAK9424880.1"/>
    <property type="molecule type" value="Genomic_DNA"/>
</dbReference>
<proteinExistence type="predicted"/>
<dbReference type="PANTHER" id="PTHR46082">
    <property type="entry name" value="ATP/GTP-BINDING PROTEIN-RELATED"/>
    <property type="match status" value="1"/>
</dbReference>
<name>A0ABR2VD79_9PEZI</name>
<dbReference type="InterPro" id="IPR053137">
    <property type="entry name" value="NLR-like"/>
</dbReference>
<feature type="region of interest" description="Disordered" evidence="1">
    <location>
        <begin position="797"/>
        <end position="817"/>
    </location>
</feature>
<dbReference type="Proteomes" id="UP001408356">
    <property type="component" value="Unassembled WGS sequence"/>
</dbReference>